<dbReference type="Proteomes" id="UP000663866">
    <property type="component" value="Unassembled WGS sequence"/>
</dbReference>
<sequence length="73" mass="8565">VDFKMLESDDDRHVILDVAVFRHMDTSLIDVDVQPLYVRVTIKGKVRFDELLHSYRHYSSRSIDSTISLARRS</sequence>
<comment type="caution">
    <text evidence="2">The sequence shown here is derived from an EMBL/GenBank/DDBJ whole genome shotgun (WGS) entry which is preliminary data.</text>
</comment>
<dbReference type="InterPro" id="IPR056496">
    <property type="entry name" value="CS_DNAAF11_C"/>
</dbReference>
<dbReference type="Pfam" id="PF23602">
    <property type="entry name" value="CS_DNAAF11_C"/>
    <property type="match status" value="1"/>
</dbReference>
<evidence type="ECO:0000259" key="1">
    <source>
        <dbReference type="Pfam" id="PF23602"/>
    </source>
</evidence>
<feature type="domain" description="Dynein axonemal assembly factor 11-like CS" evidence="1">
    <location>
        <begin position="1"/>
        <end position="46"/>
    </location>
</feature>
<gene>
    <name evidence="2" type="ORF">OVN521_LOCUS47166</name>
</gene>
<feature type="non-terminal residue" evidence="2">
    <location>
        <position position="1"/>
    </location>
</feature>
<evidence type="ECO:0000313" key="2">
    <source>
        <dbReference type="EMBL" id="CAF4663044.1"/>
    </source>
</evidence>
<reference evidence="2" key="1">
    <citation type="submission" date="2021-02" db="EMBL/GenBank/DDBJ databases">
        <authorList>
            <person name="Nowell W R."/>
        </authorList>
    </citation>
    <scope>NUCLEOTIDE SEQUENCE</scope>
</reference>
<accession>A0A821G6X1</accession>
<dbReference type="EMBL" id="CAJOBG010090349">
    <property type="protein sequence ID" value="CAF4663044.1"/>
    <property type="molecule type" value="Genomic_DNA"/>
</dbReference>
<name>A0A821G6X1_9BILA</name>
<proteinExistence type="predicted"/>
<protein>
    <recommendedName>
        <fullName evidence="1">Dynein axonemal assembly factor 11-like CS domain-containing protein</fullName>
    </recommendedName>
</protein>
<dbReference type="AlphaFoldDB" id="A0A821G6X1"/>
<keyword evidence="3" id="KW-1185">Reference proteome</keyword>
<evidence type="ECO:0000313" key="3">
    <source>
        <dbReference type="Proteomes" id="UP000663866"/>
    </source>
</evidence>
<organism evidence="2 3">
    <name type="scientific">Rotaria magnacalcarata</name>
    <dbReference type="NCBI Taxonomy" id="392030"/>
    <lineage>
        <taxon>Eukaryota</taxon>
        <taxon>Metazoa</taxon>
        <taxon>Spiralia</taxon>
        <taxon>Gnathifera</taxon>
        <taxon>Rotifera</taxon>
        <taxon>Eurotatoria</taxon>
        <taxon>Bdelloidea</taxon>
        <taxon>Philodinida</taxon>
        <taxon>Philodinidae</taxon>
        <taxon>Rotaria</taxon>
    </lineage>
</organism>